<reference evidence="1 2" key="1">
    <citation type="submission" date="2020-08" db="EMBL/GenBank/DDBJ databases">
        <title>Genomic Encyclopedia of Type Strains, Phase IV (KMG-IV): sequencing the most valuable type-strain genomes for metagenomic binning, comparative biology and taxonomic classification.</title>
        <authorList>
            <person name="Goeker M."/>
        </authorList>
    </citation>
    <scope>NUCLEOTIDE SEQUENCE [LARGE SCALE GENOMIC DNA]</scope>
    <source>
        <strain evidence="1 2">DSM 23958</strain>
    </source>
</reference>
<keyword evidence="2" id="KW-1185">Reference proteome</keyword>
<dbReference type="RefSeq" id="WP_138856044.1">
    <property type="nucleotide sequence ID" value="NZ_CP040709.1"/>
</dbReference>
<keyword evidence="1" id="KW-0489">Methyltransferase</keyword>
<protein>
    <submittedName>
        <fullName evidence="1">Putative TPR repeat methyltransferase</fullName>
    </submittedName>
</protein>
<evidence type="ECO:0000313" key="2">
    <source>
        <dbReference type="Proteomes" id="UP000554837"/>
    </source>
</evidence>
<keyword evidence="1" id="KW-0808">Transferase</keyword>
<dbReference type="Proteomes" id="UP000554837">
    <property type="component" value="Unassembled WGS sequence"/>
</dbReference>
<proteinExistence type="predicted"/>
<accession>A0A840S477</accession>
<sequence>MQDTHSLERHAPLDQALQDASLSFWLRGALATALRRDPSDAASDARRLAALLDEHLETLGRAPSTPAARDFDDFAETVRLAL</sequence>
<dbReference type="AlphaFoldDB" id="A0A840S477"/>
<comment type="caution">
    <text evidence="1">The sequence shown here is derived from an EMBL/GenBank/DDBJ whole genome shotgun (WGS) entry which is preliminary data.</text>
</comment>
<gene>
    <name evidence="1" type="ORF">HNQ51_001572</name>
</gene>
<name>A0A840S477_9BURK</name>
<dbReference type="EMBL" id="JACHHO010000002">
    <property type="protein sequence ID" value="MBB5204258.1"/>
    <property type="molecule type" value="Genomic_DNA"/>
</dbReference>
<dbReference type="GO" id="GO:0032259">
    <property type="term" value="P:methylation"/>
    <property type="evidence" value="ECO:0007669"/>
    <property type="project" value="UniProtKB-KW"/>
</dbReference>
<evidence type="ECO:0000313" key="1">
    <source>
        <dbReference type="EMBL" id="MBB5204258.1"/>
    </source>
</evidence>
<dbReference type="GO" id="GO:0008168">
    <property type="term" value="F:methyltransferase activity"/>
    <property type="evidence" value="ECO:0007669"/>
    <property type="project" value="UniProtKB-KW"/>
</dbReference>
<organism evidence="1 2">
    <name type="scientific">Inhella inkyongensis</name>
    <dbReference type="NCBI Taxonomy" id="392593"/>
    <lineage>
        <taxon>Bacteria</taxon>
        <taxon>Pseudomonadati</taxon>
        <taxon>Pseudomonadota</taxon>
        <taxon>Betaproteobacteria</taxon>
        <taxon>Burkholderiales</taxon>
        <taxon>Sphaerotilaceae</taxon>
        <taxon>Inhella</taxon>
    </lineage>
</organism>